<keyword evidence="2" id="KW-0119">Carbohydrate metabolism</keyword>
<dbReference type="EMBL" id="LAZR01022414">
    <property type="protein sequence ID" value="KKL81953.1"/>
    <property type="molecule type" value="Genomic_DNA"/>
</dbReference>
<feature type="non-terminal residue" evidence="3">
    <location>
        <position position="240"/>
    </location>
</feature>
<evidence type="ECO:0000313" key="3">
    <source>
        <dbReference type="EMBL" id="KKL81953.1"/>
    </source>
</evidence>
<proteinExistence type="predicted"/>
<accession>A0A0F9F6P5</accession>
<dbReference type="Gene3D" id="3.40.50.10940">
    <property type="match status" value="1"/>
</dbReference>
<evidence type="ECO:0000256" key="1">
    <source>
        <dbReference type="ARBA" id="ARBA00023235"/>
    </source>
</evidence>
<gene>
    <name evidence="3" type="ORF">LCGC14_1989630</name>
</gene>
<comment type="caution">
    <text evidence="3">The sequence shown here is derived from an EMBL/GenBank/DDBJ whole genome shotgun (WGS) entry which is preliminary data.</text>
</comment>
<dbReference type="GO" id="GO:0005737">
    <property type="term" value="C:cytoplasm"/>
    <property type="evidence" value="ECO:0007669"/>
    <property type="project" value="InterPro"/>
</dbReference>
<dbReference type="InterPro" id="IPR009015">
    <property type="entry name" value="Fucose_isomerase_N/cen_sf"/>
</dbReference>
<sequence>MQDQKKSVPVKIGYMPLAHSTYWKFFPKHENPAMDLAKNLAEYLSGVGTVVETGRLIDCVNRAKEARLLFQAEDVDLVVLATVTYSTPDDVMLDLKRFSRPTVVWNTQKSVKIPPDLDFDKWMFEHGITGVPGITNLLEREKMPYFLVSGHYTDGSVKRSLDIIIKAVSAFKRAWGSKLGMIGHLYPGMIDFGYDPTVMFTTFGAATRPVPESAVLQAYKDVDEKQAVSMAEKLQDKYNK</sequence>
<reference evidence="3" key="1">
    <citation type="journal article" date="2015" name="Nature">
        <title>Complex archaea that bridge the gap between prokaryotes and eukaryotes.</title>
        <authorList>
            <person name="Spang A."/>
            <person name="Saw J.H."/>
            <person name="Jorgensen S.L."/>
            <person name="Zaremba-Niedzwiedzka K."/>
            <person name="Martijn J."/>
            <person name="Lind A.E."/>
            <person name="van Eijk R."/>
            <person name="Schleper C."/>
            <person name="Guy L."/>
            <person name="Ettema T.J."/>
        </authorList>
    </citation>
    <scope>NUCLEOTIDE SEQUENCE</scope>
</reference>
<organism evidence="3">
    <name type="scientific">marine sediment metagenome</name>
    <dbReference type="NCBI Taxonomy" id="412755"/>
    <lineage>
        <taxon>unclassified sequences</taxon>
        <taxon>metagenomes</taxon>
        <taxon>ecological metagenomes</taxon>
    </lineage>
</organism>
<dbReference type="InterPro" id="IPR038583">
    <property type="entry name" value="AraA_N_sf"/>
</dbReference>
<evidence type="ECO:0000256" key="2">
    <source>
        <dbReference type="ARBA" id="ARBA00023277"/>
    </source>
</evidence>
<dbReference type="AlphaFoldDB" id="A0A0F9F6P5"/>
<keyword evidence="1" id="KW-0413">Isomerase</keyword>
<dbReference type="GO" id="GO:0016861">
    <property type="term" value="F:intramolecular oxidoreductase activity, interconverting aldoses and ketoses"/>
    <property type="evidence" value="ECO:0007669"/>
    <property type="project" value="InterPro"/>
</dbReference>
<dbReference type="SUPFAM" id="SSF53743">
    <property type="entry name" value="FucI/AraA N-terminal and middle domains"/>
    <property type="match status" value="1"/>
</dbReference>
<protein>
    <submittedName>
        <fullName evidence="3">Uncharacterized protein</fullName>
    </submittedName>
</protein>
<name>A0A0F9F6P5_9ZZZZ</name>
<dbReference type="GO" id="GO:0005996">
    <property type="term" value="P:monosaccharide metabolic process"/>
    <property type="evidence" value="ECO:0007669"/>
    <property type="project" value="InterPro"/>
</dbReference>